<keyword evidence="2" id="KW-1185">Reference proteome</keyword>
<dbReference type="EMBL" id="BLXT01001344">
    <property type="protein sequence ID" value="GFN84779.1"/>
    <property type="molecule type" value="Genomic_DNA"/>
</dbReference>
<proteinExistence type="predicted"/>
<dbReference type="Proteomes" id="UP000735302">
    <property type="component" value="Unassembled WGS sequence"/>
</dbReference>
<evidence type="ECO:0000313" key="2">
    <source>
        <dbReference type="Proteomes" id="UP000735302"/>
    </source>
</evidence>
<accession>A0AAV3YPZ4</accession>
<name>A0AAV3YPZ4_9GAST</name>
<protein>
    <submittedName>
        <fullName evidence="1">Uncharacterized protein</fullName>
    </submittedName>
</protein>
<dbReference type="AlphaFoldDB" id="A0AAV3YPZ4"/>
<reference evidence="1 2" key="1">
    <citation type="journal article" date="2021" name="Elife">
        <title>Chloroplast acquisition without the gene transfer in kleptoplastic sea slugs, Plakobranchus ocellatus.</title>
        <authorList>
            <person name="Maeda T."/>
            <person name="Takahashi S."/>
            <person name="Yoshida T."/>
            <person name="Shimamura S."/>
            <person name="Takaki Y."/>
            <person name="Nagai Y."/>
            <person name="Toyoda A."/>
            <person name="Suzuki Y."/>
            <person name="Arimoto A."/>
            <person name="Ishii H."/>
            <person name="Satoh N."/>
            <person name="Nishiyama T."/>
            <person name="Hasebe M."/>
            <person name="Maruyama T."/>
            <person name="Minagawa J."/>
            <person name="Obokata J."/>
            <person name="Shigenobu S."/>
        </authorList>
    </citation>
    <scope>NUCLEOTIDE SEQUENCE [LARGE SCALE GENOMIC DNA]</scope>
</reference>
<sequence>MELNSKVMSELISSYSKQAAIVAQDFSRHAALPVGHRPSLKPFHTVLSPCLSVPSIAQAIIKDFPYRPVSLSFSSQWSTGHNQRLSIPSCLLAFQLPVQHRPSPKPFHTVLSLSLSSPSGAEAITKAFPHRPVSLPFSSQWSTVHHQRLSIPSCLLVFHLPVEQRPSPKPFHTVLSLCLSAPSGAQSITKDFPHRPVSLPFSSQWSRGHHQSLSTPSCLFAFQLPVEQRPSPCRSVSLPFSSQVIIKGLSVDKTFVCL</sequence>
<organism evidence="1 2">
    <name type="scientific">Plakobranchus ocellatus</name>
    <dbReference type="NCBI Taxonomy" id="259542"/>
    <lineage>
        <taxon>Eukaryota</taxon>
        <taxon>Metazoa</taxon>
        <taxon>Spiralia</taxon>
        <taxon>Lophotrochozoa</taxon>
        <taxon>Mollusca</taxon>
        <taxon>Gastropoda</taxon>
        <taxon>Heterobranchia</taxon>
        <taxon>Euthyneura</taxon>
        <taxon>Panpulmonata</taxon>
        <taxon>Sacoglossa</taxon>
        <taxon>Placobranchoidea</taxon>
        <taxon>Plakobranchidae</taxon>
        <taxon>Plakobranchus</taxon>
    </lineage>
</organism>
<evidence type="ECO:0000313" key="1">
    <source>
        <dbReference type="EMBL" id="GFN84779.1"/>
    </source>
</evidence>
<gene>
    <name evidence="1" type="ORF">PoB_001128500</name>
</gene>
<comment type="caution">
    <text evidence="1">The sequence shown here is derived from an EMBL/GenBank/DDBJ whole genome shotgun (WGS) entry which is preliminary data.</text>
</comment>